<accession>A0ABD1YS18</accession>
<dbReference type="EMBL" id="JBHFFA010000003">
    <property type="protein sequence ID" value="KAL2633566.1"/>
    <property type="molecule type" value="Genomic_DNA"/>
</dbReference>
<dbReference type="InterPro" id="IPR005513">
    <property type="entry name" value="LEA_1"/>
</dbReference>
<protein>
    <recommendedName>
        <fullName evidence="5">Late embryogenesis abundant protein</fullName>
    </recommendedName>
</protein>
<reference evidence="3 4" key="1">
    <citation type="submission" date="2024-09" db="EMBL/GenBank/DDBJ databases">
        <title>Chromosome-scale assembly of Riccia fluitans.</title>
        <authorList>
            <person name="Paukszto L."/>
            <person name="Sawicki J."/>
            <person name="Karawczyk K."/>
            <person name="Piernik-Szablinska J."/>
            <person name="Szczecinska M."/>
            <person name="Mazdziarz M."/>
        </authorList>
    </citation>
    <scope>NUCLEOTIDE SEQUENCE [LARGE SCALE GENOMIC DNA]</scope>
    <source>
        <strain evidence="3">Rf_01</strain>
        <tissue evidence="3">Aerial parts of the thallus</tissue>
    </source>
</reference>
<dbReference type="Pfam" id="PF03760">
    <property type="entry name" value="LEA_1"/>
    <property type="match status" value="1"/>
</dbReference>
<evidence type="ECO:0000256" key="1">
    <source>
        <dbReference type="ARBA" id="ARBA00010975"/>
    </source>
</evidence>
<comment type="caution">
    <text evidence="3">The sequence shown here is derived from an EMBL/GenBank/DDBJ whole genome shotgun (WGS) entry which is preliminary data.</text>
</comment>
<evidence type="ECO:0000256" key="2">
    <source>
        <dbReference type="SAM" id="MobiDB-lite"/>
    </source>
</evidence>
<organism evidence="3 4">
    <name type="scientific">Riccia fluitans</name>
    <dbReference type="NCBI Taxonomy" id="41844"/>
    <lineage>
        <taxon>Eukaryota</taxon>
        <taxon>Viridiplantae</taxon>
        <taxon>Streptophyta</taxon>
        <taxon>Embryophyta</taxon>
        <taxon>Marchantiophyta</taxon>
        <taxon>Marchantiopsida</taxon>
        <taxon>Marchantiidae</taxon>
        <taxon>Marchantiales</taxon>
        <taxon>Ricciaceae</taxon>
        <taxon>Riccia</taxon>
    </lineage>
</organism>
<gene>
    <name evidence="3" type="ORF">R1flu_005045</name>
</gene>
<evidence type="ECO:0000313" key="4">
    <source>
        <dbReference type="Proteomes" id="UP001605036"/>
    </source>
</evidence>
<dbReference type="Proteomes" id="UP001605036">
    <property type="component" value="Unassembled WGS sequence"/>
</dbReference>
<feature type="compositionally biased region" description="Polar residues" evidence="2">
    <location>
        <begin position="81"/>
        <end position="91"/>
    </location>
</feature>
<keyword evidence="4" id="KW-1185">Reference proteome</keyword>
<comment type="similarity">
    <text evidence="1">Belongs to the LEA type 1 family.</text>
</comment>
<name>A0ABD1YS18_9MARC</name>
<feature type="region of interest" description="Disordered" evidence="2">
    <location>
        <begin position="1"/>
        <end position="97"/>
    </location>
</feature>
<proteinExistence type="inferred from homology"/>
<feature type="compositionally biased region" description="Basic and acidic residues" evidence="2">
    <location>
        <begin position="59"/>
        <end position="80"/>
    </location>
</feature>
<feature type="compositionally biased region" description="Polar residues" evidence="2">
    <location>
        <begin position="15"/>
        <end position="24"/>
    </location>
</feature>
<feature type="compositionally biased region" description="Basic and acidic residues" evidence="2">
    <location>
        <begin position="25"/>
        <end position="53"/>
    </location>
</feature>
<evidence type="ECO:0008006" key="5">
    <source>
        <dbReference type="Google" id="ProtNLM"/>
    </source>
</evidence>
<evidence type="ECO:0000313" key="3">
    <source>
        <dbReference type="EMBL" id="KAL2633566.1"/>
    </source>
</evidence>
<sequence length="191" mass="21534">MQGVMADVKEKVQNAAANTPTEPSATEKNEKLMAADEVGKEEAHARKHEREAEAYGLKEQQKAEHHQERLQSKQEAHDRAMQNTHPSTTAQQDHKYGLPIDGNPYVQAPEATTPTRIPHPHFTREKIRQHEGFPEDDPHRVSSSWLHFSGTFPEIRPHNVRSSLRGPADLFYIHFPSGLIPGGTSVYCYVS</sequence>
<dbReference type="AlphaFoldDB" id="A0ABD1YS18"/>